<comment type="caution">
    <text evidence="1">The sequence shown here is derived from an EMBL/GenBank/DDBJ whole genome shotgun (WGS) entry which is preliminary data.</text>
</comment>
<dbReference type="RefSeq" id="WP_406768052.1">
    <property type="nucleotide sequence ID" value="NZ_JBJHZZ010000001.1"/>
</dbReference>
<organism evidence="1 2">
    <name type="scientific">Candidatus Clostridium stratigraminis</name>
    <dbReference type="NCBI Taxonomy" id="3381661"/>
    <lineage>
        <taxon>Bacteria</taxon>
        <taxon>Bacillati</taxon>
        <taxon>Bacillota</taxon>
        <taxon>Clostridia</taxon>
        <taxon>Eubacteriales</taxon>
        <taxon>Clostridiaceae</taxon>
        <taxon>Clostridium</taxon>
    </lineage>
</organism>
<evidence type="ECO:0000313" key="2">
    <source>
        <dbReference type="Proteomes" id="UP001623591"/>
    </source>
</evidence>
<dbReference type="Pfam" id="PF03698">
    <property type="entry name" value="UPF0180"/>
    <property type="match status" value="1"/>
</dbReference>
<keyword evidence="2" id="KW-1185">Reference proteome</keyword>
<dbReference type="InterPro" id="IPR005370">
    <property type="entry name" value="UPF0180"/>
</dbReference>
<dbReference type="EMBL" id="JBJHZZ010000001">
    <property type="protein sequence ID" value="MFL0245596.1"/>
    <property type="molecule type" value="Genomic_DNA"/>
</dbReference>
<name>A0ABW8SZR0_9CLOT</name>
<dbReference type="Proteomes" id="UP001623591">
    <property type="component" value="Unassembled WGS sequence"/>
</dbReference>
<gene>
    <name evidence="1" type="ORF">ACJDUG_01230</name>
</gene>
<proteinExistence type="predicted"/>
<reference evidence="1 2" key="1">
    <citation type="submission" date="2024-11" db="EMBL/GenBank/DDBJ databases">
        <authorList>
            <person name="Heng Y.C."/>
            <person name="Lim A.C.H."/>
            <person name="Lee J.K.Y."/>
            <person name="Kittelmann S."/>
        </authorList>
    </citation>
    <scope>NUCLEOTIDE SEQUENCE [LARGE SCALE GENOMIC DNA]</scope>
    <source>
        <strain evidence="1 2">WILCCON 0185</strain>
    </source>
</reference>
<sequence>MKKIGVEIGLSMIADYLSNQGYQVQMLSEGMENNVSKFQNLDAIVVSDMNSDMMGYSDTSTKVPVINASGITPEEVKKLIDSKATGAK</sequence>
<evidence type="ECO:0000313" key="1">
    <source>
        <dbReference type="EMBL" id="MFL0245596.1"/>
    </source>
</evidence>
<accession>A0ABW8SZR0</accession>
<protein>
    <submittedName>
        <fullName evidence="1">YkuS family protein</fullName>
    </submittedName>
</protein>